<reference evidence="2 3" key="1">
    <citation type="journal article" date="2015" name="Genome Biol.">
        <title>Comparative genomics of Steinernema reveals deeply conserved gene regulatory networks.</title>
        <authorList>
            <person name="Dillman A.R."/>
            <person name="Macchietto M."/>
            <person name="Porter C.F."/>
            <person name="Rogers A."/>
            <person name="Williams B."/>
            <person name="Antoshechkin I."/>
            <person name="Lee M.M."/>
            <person name="Goodwin Z."/>
            <person name="Lu X."/>
            <person name="Lewis E.E."/>
            <person name="Goodrich-Blair H."/>
            <person name="Stock S.P."/>
            <person name="Adams B.J."/>
            <person name="Sternberg P.W."/>
            <person name="Mortazavi A."/>
        </authorList>
    </citation>
    <scope>NUCLEOTIDE SEQUENCE [LARGE SCALE GENOMIC DNA]</scope>
    <source>
        <strain evidence="2 3">ALL</strain>
    </source>
</reference>
<proteinExistence type="predicted"/>
<organism evidence="2 3">
    <name type="scientific">Steinernema carpocapsae</name>
    <name type="common">Entomopathogenic nematode</name>
    <dbReference type="NCBI Taxonomy" id="34508"/>
    <lineage>
        <taxon>Eukaryota</taxon>
        <taxon>Metazoa</taxon>
        <taxon>Ecdysozoa</taxon>
        <taxon>Nematoda</taxon>
        <taxon>Chromadorea</taxon>
        <taxon>Rhabditida</taxon>
        <taxon>Tylenchina</taxon>
        <taxon>Panagrolaimomorpha</taxon>
        <taxon>Strongyloidoidea</taxon>
        <taxon>Steinernematidae</taxon>
        <taxon>Steinernema</taxon>
    </lineage>
</organism>
<name>A0A4U8V1N6_STECR</name>
<gene>
    <name evidence="2" type="ORF">L596_006274</name>
</gene>
<feature type="compositionally biased region" description="Basic residues" evidence="1">
    <location>
        <begin position="81"/>
        <end position="90"/>
    </location>
</feature>
<keyword evidence="3" id="KW-1185">Reference proteome</keyword>
<sequence length="103" mass="12229">MVHAKAVQMRYQKFKERQRIRDIQKEKERCLKRIAELEKKHQCTNPECPQIFSSSSSQVSENEKVENKIAEVKKDEEIFKKPKVPNKSKKFKEPVNKKAKLSE</sequence>
<protein>
    <submittedName>
        <fullName evidence="2">Uncharacterized protein</fullName>
    </submittedName>
</protein>
<evidence type="ECO:0000313" key="2">
    <source>
        <dbReference type="EMBL" id="TMS39801.1"/>
    </source>
</evidence>
<dbReference type="EMBL" id="CM016762">
    <property type="protein sequence ID" value="TMS39801.1"/>
    <property type="molecule type" value="Genomic_DNA"/>
</dbReference>
<evidence type="ECO:0000313" key="3">
    <source>
        <dbReference type="Proteomes" id="UP000298663"/>
    </source>
</evidence>
<evidence type="ECO:0000256" key="1">
    <source>
        <dbReference type="SAM" id="MobiDB-lite"/>
    </source>
</evidence>
<dbReference type="AlphaFoldDB" id="A0A4U8V1N6"/>
<accession>A0A4U8V1N6</accession>
<reference evidence="2 3" key="2">
    <citation type="journal article" date="2019" name="G3 (Bethesda)">
        <title>Hybrid Assembly of the Genome of the Entomopathogenic Nematode Steinernema carpocapsae Identifies the X-Chromosome.</title>
        <authorList>
            <person name="Serra L."/>
            <person name="Macchietto M."/>
            <person name="Macias-Munoz A."/>
            <person name="McGill C.J."/>
            <person name="Rodriguez I.M."/>
            <person name="Rodriguez B."/>
            <person name="Murad R."/>
            <person name="Mortazavi A."/>
        </authorList>
    </citation>
    <scope>NUCLEOTIDE SEQUENCE [LARGE SCALE GENOMIC DNA]</scope>
    <source>
        <strain evidence="2 3">ALL</strain>
    </source>
</reference>
<dbReference type="Proteomes" id="UP000298663">
    <property type="component" value="Chromosome X"/>
</dbReference>
<feature type="region of interest" description="Disordered" evidence="1">
    <location>
        <begin position="80"/>
        <end position="103"/>
    </location>
</feature>
<feature type="compositionally biased region" description="Basic and acidic residues" evidence="1">
    <location>
        <begin position="91"/>
        <end position="103"/>
    </location>
</feature>